<accession>C0ETZ5</accession>
<dbReference type="GeneID" id="81061419"/>
<evidence type="ECO:0000313" key="2">
    <source>
        <dbReference type="Proteomes" id="UP000003174"/>
    </source>
</evidence>
<reference evidence="1 2" key="2">
    <citation type="submission" date="2009-02" db="EMBL/GenBank/DDBJ databases">
        <title>Draft genome sequence of Eubacterium hallii (DSM 3353).</title>
        <authorList>
            <person name="Sudarsanam P."/>
            <person name="Ley R."/>
            <person name="Guruge J."/>
            <person name="Turnbaugh P.J."/>
            <person name="Mahowald M."/>
            <person name="Liep D."/>
            <person name="Gordon J."/>
        </authorList>
    </citation>
    <scope>NUCLEOTIDE SEQUENCE [LARGE SCALE GENOMIC DNA]</scope>
    <source>
        <strain evidence="1 2">DSM 3353</strain>
    </source>
</reference>
<protein>
    <submittedName>
        <fullName evidence="1">Uncharacterized protein</fullName>
    </submittedName>
</protein>
<dbReference type="EMBL" id="ACEP01000047">
    <property type="protein sequence ID" value="EEG37206.1"/>
    <property type="molecule type" value="Genomic_DNA"/>
</dbReference>
<dbReference type="RefSeq" id="WP_005345113.1">
    <property type="nucleotide sequence ID" value="NZ_ACEP01000047.1"/>
</dbReference>
<dbReference type="AlphaFoldDB" id="C0ETZ5"/>
<name>C0ETZ5_9FIRM</name>
<proteinExistence type="predicted"/>
<comment type="caution">
    <text evidence="1">The sequence shown here is derived from an EMBL/GenBank/DDBJ whole genome shotgun (WGS) entry which is preliminary data.</text>
</comment>
<gene>
    <name evidence="1" type="ORF">EUBHAL_00878</name>
</gene>
<dbReference type="Proteomes" id="UP000003174">
    <property type="component" value="Unassembled WGS sequence"/>
</dbReference>
<reference evidence="1 2" key="1">
    <citation type="submission" date="2009-01" db="EMBL/GenBank/DDBJ databases">
        <authorList>
            <person name="Fulton L."/>
            <person name="Clifton S."/>
            <person name="Fulton B."/>
            <person name="Xu J."/>
            <person name="Minx P."/>
            <person name="Pepin K.H."/>
            <person name="Johnson M."/>
            <person name="Bhonagiri V."/>
            <person name="Nash W.E."/>
            <person name="Mardis E.R."/>
            <person name="Wilson R.K."/>
        </authorList>
    </citation>
    <scope>NUCLEOTIDE SEQUENCE [LARGE SCALE GENOMIC DNA]</scope>
    <source>
        <strain evidence="1 2">DSM 3353</strain>
    </source>
</reference>
<organism evidence="1 2">
    <name type="scientific">Anaerobutyricum hallii DSM 3353</name>
    <dbReference type="NCBI Taxonomy" id="411469"/>
    <lineage>
        <taxon>Bacteria</taxon>
        <taxon>Bacillati</taxon>
        <taxon>Bacillota</taxon>
        <taxon>Clostridia</taxon>
        <taxon>Lachnospirales</taxon>
        <taxon>Lachnospiraceae</taxon>
        <taxon>Anaerobutyricum</taxon>
    </lineage>
</organism>
<evidence type="ECO:0000313" key="1">
    <source>
        <dbReference type="EMBL" id="EEG37206.1"/>
    </source>
</evidence>
<sequence>MNDIFSTAQAAADDYLTSIKAANVSMEEEQKAAEKEQMLNGADE</sequence>